<sequence>MLNKQINVDVYSWRIFHRNAVIKALQSVLASKRPLFERYVCWEDSGVNSSLGQCSCGETRVKINLPEKLEYYRPRACDCDFCVARNISYLSHPDGELEIESVKPLEVQRQGSGQASFITCSSCKSVIATSLQLENKLIGALNSTLLFDFSLLQKSTIASPKQLGAREKVERWQTLWLNILVNGVSRV</sequence>
<dbReference type="AlphaFoldDB" id="A0A1I5Y487"/>
<evidence type="ECO:0000313" key="2">
    <source>
        <dbReference type="Proteomes" id="UP000182692"/>
    </source>
</evidence>
<proteinExistence type="predicted"/>
<gene>
    <name evidence="1" type="ORF">SAMN03084138_04935</name>
</gene>
<evidence type="ECO:0008006" key="3">
    <source>
        <dbReference type="Google" id="ProtNLM"/>
    </source>
</evidence>
<dbReference type="Gene3D" id="2.170.150.70">
    <property type="match status" value="1"/>
</dbReference>
<organism evidence="1 2">
    <name type="scientific">Enterovibrio norvegicus DSM 15893</name>
    <dbReference type="NCBI Taxonomy" id="1121869"/>
    <lineage>
        <taxon>Bacteria</taxon>
        <taxon>Pseudomonadati</taxon>
        <taxon>Pseudomonadota</taxon>
        <taxon>Gammaproteobacteria</taxon>
        <taxon>Vibrionales</taxon>
        <taxon>Vibrionaceae</taxon>
        <taxon>Enterovibrio</taxon>
    </lineage>
</organism>
<dbReference type="EMBL" id="FOWR01000098">
    <property type="protein sequence ID" value="SFQ39041.1"/>
    <property type="molecule type" value="Genomic_DNA"/>
</dbReference>
<dbReference type="InterPro" id="IPR011057">
    <property type="entry name" value="Mss4-like_sf"/>
</dbReference>
<protein>
    <recommendedName>
        <fullName evidence="3">CENP-V/GFA domain-containing protein</fullName>
    </recommendedName>
</protein>
<reference evidence="1 2" key="1">
    <citation type="submission" date="2016-10" db="EMBL/GenBank/DDBJ databases">
        <authorList>
            <person name="de Groot N.N."/>
        </authorList>
    </citation>
    <scope>NUCLEOTIDE SEQUENCE [LARGE SCALE GENOMIC DNA]</scope>
    <source>
        <strain evidence="1 2">DSM 15893</strain>
    </source>
</reference>
<dbReference type="Proteomes" id="UP000182692">
    <property type="component" value="Unassembled WGS sequence"/>
</dbReference>
<dbReference type="SUPFAM" id="SSF51316">
    <property type="entry name" value="Mss4-like"/>
    <property type="match status" value="1"/>
</dbReference>
<accession>A0A1I5Y487</accession>
<name>A0A1I5Y487_9GAMM</name>
<evidence type="ECO:0000313" key="1">
    <source>
        <dbReference type="EMBL" id="SFQ39041.1"/>
    </source>
</evidence>